<reference evidence="1" key="1">
    <citation type="submission" date="2023-04" db="EMBL/GenBank/DDBJ databases">
        <title>Ambrosiozyma monospora NBRC 10751.</title>
        <authorList>
            <person name="Ichikawa N."/>
            <person name="Sato H."/>
            <person name="Tonouchi N."/>
        </authorList>
    </citation>
    <scope>NUCLEOTIDE SEQUENCE</scope>
    <source>
        <strain evidence="1">NBRC 10751</strain>
    </source>
</reference>
<accession>A0ACB5T737</accession>
<protein>
    <submittedName>
        <fullName evidence="1">Unnamed protein product</fullName>
    </submittedName>
</protein>
<comment type="caution">
    <text evidence="1">The sequence shown here is derived from an EMBL/GenBank/DDBJ whole genome shotgun (WGS) entry which is preliminary data.</text>
</comment>
<dbReference type="EMBL" id="BSXS01004416">
    <property type="protein sequence ID" value="GME82951.1"/>
    <property type="molecule type" value="Genomic_DNA"/>
</dbReference>
<dbReference type="Proteomes" id="UP001165064">
    <property type="component" value="Unassembled WGS sequence"/>
</dbReference>
<sequence length="335" mass="38157">MSLLNRVGLGSKLSSQYQALPTISTVKRTLTTFTRHQQIQLQHQHQRHHYKLSFLHRRSSKLLALQLLTSQKRSFTNTNVTWRYNKPPKDFVSSSAFGRLMDKIPDSLKILLGITAISSFVVFVALPVVVMVVPPIIIGGYAFYKGRQWKYKKDSRRRWDMLADSNLIFKPKHTIENRNPLFLPPPEQVNNELATFELRRIVDAFFNNENGIADYFKVDNYNDLALGSIDGVQYTYNTSHTLTDLEGVMMVVQSRKLYDRNSGKEIATVSICLRNLDIPFFEDFSEPSANIGRSVCVIEITPAGLFPTKSFIIDSGSGFSDDDVIIDVKGRTRNL</sequence>
<proteinExistence type="predicted"/>
<keyword evidence="2" id="KW-1185">Reference proteome</keyword>
<organism evidence="1 2">
    <name type="scientific">Ambrosiozyma monospora</name>
    <name type="common">Yeast</name>
    <name type="synonym">Endomycopsis monosporus</name>
    <dbReference type="NCBI Taxonomy" id="43982"/>
    <lineage>
        <taxon>Eukaryota</taxon>
        <taxon>Fungi</taxon>
        <taxon>Dikarya</taxon>
        <taxon>Ascomycota</taxon>
        <taxon>Saccharomycotina</taxon>
        <taxon>Pichiomycetes</taxon>
        <taxon>Pichiales</taxon>
        <taxon>Pichiaceae</taxon>
        <taxon>Ambrosiozyma</taxon>
    </lineage>
</organism>
<evidence type="ECO:0000313" key="1">
    <source>
        <dbReference type="EMBL" id="GME82951.1"/>
    </source>
</evidence>
<evidence type="ECO:0000313" key="2">
    <source>
        <dbReference type="Proteomes" id="UP001165064"/>
    </source>
</evidence>
<name>A0ACB5T737_AMBMO</name>
<gene>
    <name evidence="1" type="ORF">Amon02_000585600</name>
</gene>